<evidence type="ECO:0000256" key="3">
    <source>
        <dbReference type="RuleBase" id="RU000363"/>
    </source>
</evidence>
<dbReference type="InterPro" id="IPR002347">
    <property type="entry name" value="SDR_fam"/>
</dbReference>
<protein>
    <recommendedName>
        <fullName evidence="6">Acetoin reductase family protein</fullName>
    </recommendedName>
</protein>
<dbReference type="Pfam" id="PF00106">
    <property type="entry name" value="adh_short"/>
    <property type="match status" value="1"/>
</dbReference>
<dbReference type="GO" id="GO:0044550">
    <property type="term" value="P:secondary metabolite biosynthetic process"/>
    <property type="evidence" value="ECO:0007669"/>
    <property type="project" value="UniProtKB-ARBA"/>
</dbReference>
<dbReference type="SUPFAM" id="SSF51735">
    <property type="entry name" value="NAD(P)-binding Rossmann-fold domains"/>
    <property type="match status" value="1"/>
</dbReference>
<organism evidence="4 5">
    <name type="scientific">Aspergillus sergii</name>
    <dbReference type="NCBI Taxonomy" id="1034303"/>
    <lineage>
        <taxon>Eukaryota</taxon>
        <taxon>Fungi</taxon>
        <taxon>Dikarya</taxon>
        <taxon>Ascomycota</taxon>
        <taxon>Pezizomycotina</taxon>
        <taxon>Eurotiomycetes</taxon>
        <taxon>Eurotiomycetidae</taxon>
        <taxon>Eurotiales</taxon>
        <taxon>Aspergillaceae</taxon>
        <taxon>Aspergillus</taxon>
        <taxon>Aspergillus subgen. Circumdati</taxon>
    </lineage>
</organism>
<proteinExistence type="inferred from homology"/>
<gene>
    <name evidence="4" type="ORF">BDV39DRAFT_201101</name>
</gene>
<evidence type="ECO:0008006" key="6">
    <source>
        <dbReference type="Google" id="ProtNLM"/>
    </source>
</evidence>
<evidence type="ECO:0000256" key="1">
    <source>
        <dbReference type="ARBA" id="ARBA00006484"/>
    </source>
</evidence>
<dbReference type="PRINTS" id="PR00080">
    <property type="entry name" value="SDRFAMILY"/>
</dbReference>
<evidence type="ECO:0000313" key="5">
    <source>
        <dbReference type="Proteomes" id="UP000325945"/>
    </source>
</evidence>
<dbReference type="InterPro" id="IPR020904">
    <property type="entry name" value="Sc_DH/Rdtase_CS"/>
</dbReference>
<evidence type="ECO:0000313" key="4">
    <source>
        <dbReference type="EMBL" id="KAE8331450.1"/>
    </source>
</evidence>
<dbReference type="GO" id="GO:0006633">
    <property type="term" value="P:fatty acid biosynthetic process"/>
    <property type="evidence" value="ECO:0007669"/>
    <property type="project" value="TreeGrafter"/>
</dbReference>
<dbReference type="InterPro" id="IPR036291">
    <property type="entry name" value="NAD(P)-bd_dom_sf"/>
</dbReference>
<reference evidence="5" key="1">
    <citation type="submission" date="2019-04" db="EMBL/GenBank/DDBJ databases">
        <title>Friends and foes A comparative genomics studyof 23 Aspergillus species from section Flavi.</title>
        <authorList>
            <consortium name="DOE Joint Genome Institute"/>
            <person name="Kjaerbolling I."/>
            <person name="Vesth T."/>
            <person name="Frisvad J.C."/>
            <person name="Nybo J.L."/>
            <person name="Theobald S."/>
            <person name="Kildgaard S."/>
            <person name="Isbrandt T."/>
            <person name="Kuo A."/>
            <person name="Sato A."/>
            <person name="Lyhne E.K."/>
            <person name="Kogle M.E."/>
            <person name="Wiebenga A."/>
            <person name="Kun R.S."/>
            <person name="Lubbers R.J."/>
            <person name="Makela M.R."/>
            <person name="Barry K."/>
            <person name="Chovatia M."/>
            <person name="Clum A."/>
            <person name="Daum C."/>
            <person name="Haridas S."/>
            <person name="He G."/>
            <person name="LaButti K."/>
            <person name="Lipzen A."/>
            <person name="Mondo S."/>
            <person name="Riley R."/>
            <person name="Salamov A."/>
            <person name="Simmons B.A."/>
            <person name="Magnuson J.K."/>
            <person name="Henrissat B."/>
            <person name="Mortensen U.H."/>
            <person name="Larsen T.O."/>
            <person name="Devries R.P."/>
            <person name="Grigoriev I.V."/>
            <person name="Machida M."/>
            <person name="Baker S.E."/>
            <person name="Andersen M.R."/>
        </authorList>
    </citation>
    <scope>NUCLEOTIDE SEQUENCE [LARGE SCALE GENOMIC DNA]</scope>
    <source>
        <strain evidence="5">CBS 130017</strain>
    </source>
</reference>
<dbReference type="EMBL" id="ML741769">
    <property type="protein sequence ID" value="KAE8331450.1"/>
    <property type="molecule type" value="Genomic_DNA"/>
</dbReference>
<keyword evidence="5" id="KW-1185">Reference proteome</keyword>
<dbReference type="GO" id="GO:0048038">
    <property type="term" value="F:quinone binding"/>
    <property type="evidence" value="ECO:0007669"/>
    <property type="project" value="TreeGrafter"/>
</dbReference>
<name>A0A5N6XIS9_9EURO</name>
<dbReference type="Proteomes" id="UP000325945">
    <property type="component" value="Unassembled WGS sequence"/>
</dbReference>
<evidence type="ECO:0000256" key="2">
    <source>
        <dbReference type="ARBA" id="ARBA00022857"/>
    </source>
</evidence>
<dbReference type="PANTHER" id="PTHR42760">
    <property type="entry name" value="SHORT-CHAIN DEHYDROGENASES/REDUCTASES FAMILY MEMBER"/>
    <property type="match status" value="1"/>
</dbReference>
<dbReference type="Gene3D" id="3.40.50.720">
    <property type="entry name" value="NAD(P)-binding Rossmann-like Domain"/>
    <property type="match status" value="1"/>
</dbReference>
<keyword evidence="2" id="KW-0521">NADP</keyword>
<dbReference type="GO" id="GO:0016616">
    <property type="term" value="F:oxidoreductase activity, acting on the CH-OH group of donors, NAD or NADP as acceptor"/>
    <property type="evidence" value="ECO:0007669"/>
    <property type="project" value="TreeGrafter"/>
</dbReference>
<sequence length="267" mass="28761">MPTAIVTGASRGIGRGIALRLAEDGFDVVINDIALQKTALDEVATEIKSTGKRALAVVGDVSKQDDVERIVDEAVIQYGQLDVMVANAGILDTTALLEMTVEKWDRVMAINLRGVFLCYTIAARQMIKQGTKGKLIGACSISGYRPSGKAPAYCTSKWGVRGLTQTAALEFGEYGISVNSYCPGSVKTDMSTVFAERLGKDQAKEQDKDQNKNNVDEVYRSSAHRKNALNKELFPSDIAGFVSFLASKDSSSITGQTMICDGGMYFS</sequence>
<dbReference type="PANTHER" id="PTHR42760:SF121">
    <property type="entry name" value="3-OXOACYL-(ACYL-CARRIER-PROTEIN) REDUCTASE"/>
    <property type="match status" value="1"/>
</dbReference>
<accession>A0A5N6XIS9</accession>
<dbReference type="PRINTS" id="PR00081">
    <property type="entry name" value="GDHRDH"/>
</dbReference>
<comment type="similarity">
    <text evidence="1 3">Belongs to the short-chain dehydrogenases/reductases (SDR) family.</text>
</comment>
<dbReference type="PROSITE" id="PS00061">
    <property type="entry name" value="ADH_SHORT"/>
    <property type="match status" value="1"/>
</dbReference>
<dbReference type="FunFam" id="3.40.50.720:FF:000084">
    <property type="entry name" value="Short-chain dehydrogenase reductase"/>
    <property type="match status" value="1"/>
</dbReference>
<dbReference type="AlphaFoldDB" id="A0A5N6XIS9"/>